<dbReference type="HOGENOM" id="CLU_098614_0_0_0"/>
<sequence length="251" mass="28017">MTPPNPTYWLCTTPRSGSSALGDALSATGVAGRPTEYFNRRFWPELFARFGLAGRAEEAEAVPDYLRALVFQTASPNGVFGVKAMLDADMAPFFAGLRTLRGCAAHSEAELIRTVFPGVRFVYLTRRNKVRQAVSFWRAQQSGVWERYHGDAVREGARAHFDFAALSGLVQELSLREARWQELFDALEATPYTVVYEDYVRDPEGTVRGILDFLELAPPPGWSLPRLTMERLADETSDAWVARYLAEAEGA</sequence>
<dbReference type="eggNOG" id="COG4424">
    <property type="taxonomic scope" value="Bacteria"/>
</dbReference>
<reference evidence="4" key="1">
    <citation type="submission" date="2010-05" db="EMBL/GenBank/DDBJ databases">
        <title>The complete genome of Truepera radiovictris DSM 17093.</title>
        <authorList>
            <consortium name="US DOE Joint Genome Institute (JGI-PGF)"/>
            <person name="Lucas S."/>
            <person name="Copeland A."/>
            <person name="Lapidus A."/>
            <person name="Glavina del Rio T."/>
            <person name="Dalin E."/>
            <person name="Tice H."/>
            <person name="Bruce D."/>
            <person name="Goodwin L."/>
            <person name="Pitluck S."/>
            <person name="Kyrpides N."/>
            <person name="Mavromatis K."/>
            <person name="Ovchinnikova G."/>
            <person name="Munk A.C."/>
            <person name="Detter J.C."/>
            <person name="Han C."/>
            <person name="Tapia R."/>
            <person name="Land M."/>
            <person name="Hauser L."/>
            <person name="Markowitz V."/>
            <person name="Cheng J.-F."/>
            <person name="Hugenholtz P."/>
            <person name="Woyke T."/>
            <person name="Wu D."/>
            <person name="Tindall B."/>
            <person name="Pomrenke H.G."/>
            <person name="Brambilla E."/>
            <person name="Klenk H.-P."/>
            <person name="Eisen J.A."/>
        </authorList>
    </citation>
    <scope>NUCLEOTIDE SEQUENCE [LARGE SCALE GENOMIC DNA]</scope>
    <source>
        <strain evidence="4">DSM 17093 / CIP 108686 / LMG 22925 / RQ-24</strain>
    </source>
</reference>
<reference evidence="3 4" key="2">
    <citation type="journal article" date="2011" name="Stand. Genomic Sci.">
        <title>Complete genome sequence of Truepera radiovictrix type strain (RQ-24).</title>
        <authorList>
            <person name="Ivanova N."/>
            <person name="Rohde C."/>
            <person name="Munk C."/>
            <person name="Nolan M."/>
            <person name="Lucas S."/>
            <person name="Del Rio T.G."/>
            <person name="Tice H."/>
            <person name="Deshpande S."/>
            <person name="Cheng J.F."/>
            <person name="Tapia R."/>
            <person name="Han C."/>
            <person name="Goodwin L."/>
            <person name="Pitluck S."/>
            <person name="Liolios K."/>
            <person name="Mavromatis K."/>
            <person name="Mikhailova N."/>
            <person name="Pati A."/>
            <person name="Chen A."/>
            <person name="Palaniappan K."/>
            <person name="Land M."/>
            <person name="Hauser L."/>
            <person name="Chang Y.J."/>
            <person name="Jeffries C.D."/>
            <person name="Brambilla E."/>
            <person name="Rohde M."/>
            <person name="Goker M."/>
            <person name="Tindall B.J."/>
            <person name="Woyke T."/>
            <person name="Bristow J."/>
            <person name="Eisen J.A."/>
            <person name="Markowitz V."/>
            <person name="Hugenholtz P."/>
            <person name="Kyrpides N.C."/>
            <person name="Klenk H.P."/>
            <person name="Lapidus A."/>
        </authorList>
    </citation>
    <scope>NUCLEOTIDE SEQUENCE [LARGE SCALE GENOMIC DNA]</scope>
    <source>
        <strain evidence="4">DSM 17093 / CIP 108686 / LMG 22925 / RQ-24</strain>
    </source>
</reference>
<name>D7CR34_TRURR</name>
<dbReference type="InterPro" id="IPR015124">
    <property type="entry name" value="Stf0"/>
</dbReference>
<evidence type="ECO:0000313" key="3">
    <source>
        <dbReference type="EMBL" id="ADI13434.1"/>
    </source>
</evidence>
<dbReference type="SUPFAM" id="SSF52540">
    <property type="entry name" value="P-loop containing nucleoside triphosphate hydrolases"/>
    <property type="match status" value="1"/>
</dbReference>
<dbReference type="EMBL" id="CP002049">
    <property type="protein sequence ID" value="ADI13434.1"/>
    <property type="molecule type" value="Genomic_DNA"/>
</dbReference>
<dbReference type="Gene3D" id="3.40.50.300">
    <property type="entry name" value="P-loop containing nucleotide triphosphate hydrolases"/>
    <property type="match status" value="1"/>
</dbReference>
<gene>
    <name evidence="3" type="ordered locus">Trad_0294</name>
</gene>
<dbReference type="Proteomes" id="UP000000379">
    <property type="component" value="Chromosome"/>
</dbReference>
<dbReference type="GO" id="GO:0016740">
    <property type="term" value="F:transferase activity"/>
    <property type="evidence" value="ECO:0007669"/>
    <property type="project" value="InterPro"/>
</dbReference>
<dbReference type="OrthoDB" id="5562925at2"/>
<evidence type="ECO:0000313" key="4">
    <source>
        <dbReference type="Proteomes" id="UP000000379"/>
    </source>
</evidence>
<feature type="domain" description="Sulphotransferase Stf0" evidence="2">
    <location>
        <begin position="8"/>
        <end position="246"/>
    </location>
</feature>
<dbReference type="RefSeq" id="WP_013176814.1">
    <property type="nucleotide sequence ID" value="NC_014221.1"/>
</dbReference>
<dbReference type="InterPro" id="IPR024628">
    <property type="entry name" value="Sulfotransferase_Stf0_dom"/>
</dbReference>
<dbReference type="AlphaFoldDB" id="D7CR34"/>
<organism evidence="3 4">
    <name type="scientific">Truepera radiovictrix (strain DSM 17093 / CIP 108686 / LMG 22925 / RQ-24)</name>
    <dbReference type="NCBI Taxonomy" id="649638"/>
    <lineage>
        <taxon>Bacteria</taxon>
        <taxon>Thermotogati</taxon>
        <taxon>Deinococcota</taxon>
        <taxon>Deinococci</taxon>
        <taxon>Trueperales</taxon>
        <taxon>Trueperaceae</taxon>
        <taxon>Truepera</taxon>
    </lineage>
</organism>
<dbReference type="PIRSF" id="PIRSF021497">
    <property type="entry name" value="Sulphotransferase_Stf0"/>
    <property type="match status" value="1"/>
</dbReference>
<dbReference type="KEGG" id="tra:Trad_0294"/>
<dbReference type="Pfam" id="PF09037">
    <property type="entry name" value="Sulphotransf"/>
    <property type="match status" value="1"/>
</dbReference>
<proteinExistence type="predicted"/>
<protein>
    <submittedName>
        <fullName evidence="3">Stf0 sulfotransferase</fullName>
    </submittedName>
</protein>
<feature type="active site" description="Proton acceptor" evidence="1">
    <location>
        <position position="36"/>
    </location>
</feature>
<dbReference type="InterPro" id="IPR027417">
    <property type="entry name" value="P-loop_NTPase"/>
</dbReference>
<evidence type="ECO:0000259" key="2">
    <source>
        <dbReference type="Pfam" id="PF09037"/>
    </source>
</evidence>
<accession>D7CR34</accession>
<dbReference type="STRING" id="649638.Trad_0294"/>
<evidence type="ECO:0000256" key="1">
    <source>
        <dbReference type="PIRSR" id="PIRSR021497-1"/>
    </source>
</evidence>
<keyword evidence="4" id="KW-1185">Reference proteome</keyword>